<dbReference type="CDD" id="cd00586">
    <property type="entry name" value="4HBT"/>
    <property type="match status" value="1"/>
</dbReference>
<evidence type="ECO:0000256" key="2">
    <source>
        <dbReference type="ARBA" id="ARBA00022801"/>
    </source>
</evidence>
<keyword evidence="2 3" id="KW-0378">Hydrolase</keyword>
<keyword evidence="4" id="KW-1185">Reference proteome</keyword>
<dbReference type="Proteomes" id="UP000288012">
    <property type="component" value="Unassembled WGS sequence"/>
</dbReference>
<dbReference type="RefSeq" id="WP_127032728.1">
    <property type="nucleotide sequence ID" value="NZ_RZGR01000007.1"/>
</dbReference>
<dbReference type="EC" id="3.1.2.-" evidence="3"/>
<comment type="similarity">
    <text evidence="1">Belongs to the 4-hydroxybenzoyl-CoA thioesterase family.</text>
</comment>
<dbReference type="FunFam" id="3.10.129.10:FF:000004">
    <property type="entry name" value="Tol-pal system-associated acyl-CoA thioesterase"/>
    <property type="match status" value="1"/>
</dbReference>
<dbReference type="Gene3D" id="3.10.129.10">
    <property type="entry name" value="Hotdog Thioesterase"/>
    <property type="match status" value="1"/>
</dbReference>
<dbReference type="PANTHER" id="PTHR31793">
    <property type="entry name" value="4-HYDROXYBENZOYL-COA THIOESTERASE FAMILY MEMBER"/>
    <property type="match status" value="1"/>
</dbReference>
<comment type="caution">
    <text evidence="3">The sequence shown here is derived from an EMBL/GenBank/DDBJ whole genome shotgun (WGS) entry which is preliminary data.</text>
</comment>
<dbReference type="InterPro" id="IPR029069">
    <property type="entry name" value="HotDog_dom_sf"/>
</dbReference>
<proteinExistence type="inferred from homology"/>
<gene>
    <name evidence="3" type="ORF">EKM59_03415</name>
</gene>
<protein>
    <submittedName>
        <fullName evidence="3">YbgC/FadM family acyl-CoA thioesterase</fullName>
        <ecNumber evidence="3">3.1.2.-</ecNumber>
    </submittedName>
</protein>
<dbReference type="AlphaFoldDB" id="A0A3S1CM04"/>
<reference evidence="3 4" key="1">
    <citation type="submission" date="2018-12" db="EMBL/GenBank/DDBJ databases">
        <title>Legionella sp,whole genome shotgun sequence.</title>
        <authorList>
            <person name="Wu H."/>
        </authorList>
    </citation>
    <scope>NUCLEOTIDE SEQUENCE [LARGE SCALE GENOMIC DNA]</scope>
    <source>
        <strain evidence="4">km714</strain>
    </source>
</reference>
<dbReference type="NCBIfam" id="TIGR00051">
    <property type="entry name" value="YbgC/FadM family acyl-CoA thioesterase"/>
    <property type="match status" value="1"/>
</dbReference>
<dbReference type="PANTHER" id="PTHR31793:SF37">
    <property type="entry name" value="ACYL-COA THIOESTER HYDROLASE YBGC"/>
    <property type="match status" value="1"/>
</dbReference>
<evidence type="ECO:0000256" key="1">
    <source>
        <dbReference type="ARBA" id="ARBA00005953"/>
    </source>
</evidence>
<dbReference type="SUPFAM" id="SSF54637">
    <property type="entry name" value="Thioesterase/thiol ester dehydrase-isomerase"/>
    <property type="match status" value="1"/>
</dbReference>
<evidence type="ECO:0000313" key="3">
    <source>
        <dbReference type="EMBL" id="RUQ89461.1"/>
    </source>
</evidence>
<sequence>MLLNSEHTLNLRVYAADTDFMRVVYHARFLEFFDRARTEMLREHGLSLTTMARHDTYFAIHDVHIQYFSPARLEDSLEIKTCCVLKSAAVLQFNQVMHNQSGILLSEVKVQVVCVNEALKPKRIPAEWIGGVKRG</sequence>
<dbReference type="EMBL" id="RZGR01000007">
    <property type="protein sequence ID" value="RUQ89461.1"/>
    <property type="molecule type" value="Genomic_DNA"/>
</dbReference>
<accession>A0A3S1CM04</accession>
<dbReference type="GO" id="GO:0047617">
    <property type="term" value="F:fatty acyl-CoA hydrolase activity"/>
    <property type="evidence" value="ECO:0007669"/>
    <property type="project" value="TreeGrafter"/>
</dbReference>
<name>A0A3S1CM04_9GAMM</name>
<dbReference type="Pfam" id="PF13279">
    <property type="entry name" value="4HBT_2"/>
    <property type="match status" value="1"/>
</dbReference>
<organism evidence="3 4">
    <name type="scientific">Legionella septentrionalis</name>
    <dbReference type="NCBI Taxonomy" id="2498109"/>
    <lineage>
        <taxon>Bacteria</taxon>
        <taxon>Pseudomonadati</taxon>
        <taxon>Pseudomonadota</taxon>
        <taxon>Gammaproteobacteria</taxon>
        <taxon>Legionellales</taxon>
        <taxon>Legionellaceae</taxon>
        <taxon>Legionella</taxon>
    </lineage>
</organism>
<dbReference type="PIRSF" id="PIRSF003230">
    <property type="entry name" value="YbgC"/>
    <property type="match status" value="1"/>
</dbReference>
<dbReference type="InterPro" id="IPR050563">
    <property type="entry name" value="4-hydroxybenzoyl-CoA_TE"/>
</dbReference>
<dbReference type="OrthoDB" id="9808429at2"/>
<evidence type="ECO:0000313" key="4">
    <source>
        <dbReference type="Proteomes" id="UP000288012"/>
    </source>
</evidence>
<dbReference type="InterPro" id="IPR006684">
    <property type="entry name" value="YbgC/YbaW"/>
</dbReference>